<accession>A0A1G2CM63</accession>
<comment type="caution">
    <text evidence="2">The sequence shown here is derived from an EMBL/GenBank/DDBJ whole genome shotgun (WGS) entry which is preliminary data.</text>
</comment>
<dbReference type="AlphaFoldDB" id="A0A1G2CM63"/>
<gene>
    <name evidence="2" type="ORF">A3A43_00975</name>
</gene>
<evidence type="ECO:0000313" key="3">
    <source>
        <dbReference type="Proteomes" id="UP000178495"/>
    </source>
</evidence>
<feature type="region of interest" description="Disordered" evidence="1">
    <location>
        <begin position="83"/>
        <end position="102"/>
    </location>
</feature>
<evidence type="ECO:0000256" key="1">
    <source>
        <dbReference type="SAM" id="MobiDB-lite"/>
    </source>
</evidence>
<name>A0A1G2CM63_9BACT</name>
<evidence type="ECO:0000313" key="2">
    <source>
        <dbReference type="EMBL" id="OGZ01731.1"/>
    </source>
</evidence>
<reference evidence="2 3" key="1">
    <citation type="journal article" date="2016" name="Nat. Commun.">
        <title>Thousands of microbial genomes shed light on interconnected biogeochemical processes in an aquifer system.</title>
        <authorList>
            <person name="Anantharaman K."/>
            <person name="Brown C.T."/>
            <person name="Hug L.A."/>
            <person name="Sharon I."/>
            <person name="Castelle C.J."/>
            <person name="Probst A.J."/>
            <person name="Thomas B.C."/>
            <person name="Singh A."/>
            <person name="Wilkins M.J."/>
            <person name="Karaoz U."/>
            <person name="Brodie E.L."/>
            <person name="Williams K.H."/>
            <person name="Hubbard S.S."/>
            <person name="Banfield J.F."/>
        </authorList>
    </citation>
    <scope>NUCLEOTIDE SEQUENCE [LARGE SCALE GENOMIC DNA]</scope>
</reference>
<sequence>MGSASKFIVSIAPFPPGDAGPVCSPVQELEPLYRSLYFVAPVAPGAPQTTNASSDSDSHSTSTTFPVFITCVEFAASVTSVAKTPSTHAEPSQRNASTSWTLATSTDTPRSISFDFGLAFKVTYVGLPALLKLIVAGFVQLEPFQSR</sequence>
<proteinExistence type="predicted"/>
<protein>
    <submittedName>
        <fullName evidence="2">Uncharacterized protein</fullName>
    </submittedName>
</protein>
<organism evidence="2 3">
    <name type="scientific">Candidatus Liptonbacteria bacterium RIFCSPLOWO2_01_FULL_56_20</name>
    <dbReference type="NCBI Taxonomy" id="1798652"/>
    <lineage>
        <taxon>Bacteria</taxon>
        <taxon>Candidatus Liptoniibacteriota</taxon>
    </lineage>
</organism>
<dbReference type="EMBL" id="MHLC01000005">
    <property type="protein sequence ID" value="OGZ01731.1"/>
    <property type="molecule type" value="Genomic_DNA"/>
</dbReference>
<dbReference type="Proteomes" id="UP000178495">
    <property type="component" value="Unassembled WGS sequence"/>
</dbReference>